<dbReference type="InterPro" id="IPR007553">
    <property type="entry name" value="2-thiour_desulf"/>
</dbReference>
<dbReference type="EMBL" id="CP136600">
    <property type="protein sequence ID" value="WOH36304.1"/>
    <property type="molecule type" value="Genomic_DNA"/>
</dbReference>
<protein>
    <submittedName>
        <fullName evidence="1">DUF523 domain-containing protein</fullName>
    </submittedName>
</protein>
<proteinExistence type="predicted"/>
<gene>
    <name evidence="1" type="ORF">RI844_13095</name>
</gene>
<dbReference type="PANTHER" id="PTHR30087:SF1">
    <property type="entry name" value="HYPOTHETICAL CYTOSOLIC PROTEIN"/>
    <property type="match status" value="1"/>
</dbReference>
<sequence>MNKILISSCFLGNKVRYDGQTKVLVDPQITTWQQQGCLVVICPEMSGGLPVPRARAEQVGSKVIDEFAVDVTEQFQRGASYALELCQKQQIKFALLKEYSPSCGSSQIYNGHFNGTKVDGQGVTAKLLSEHGIAVYSELTLEQLIRDYTEQ</sequence>
<dbReference type="Proteomes" id="UP001301442">
    <property type="component" value="Chromosome"/>
</dbReference>
<organism evidence="1 2">
    <name type="scientific">Thalassotalea fonticola</name>
    <dbReference type="NCBI Taxonomy" id="3065649"/>
    <lineage>
        <taxon>Bacteria</taxon>
        <taxon>Pseudomonadati</taxon>
        <taxon>Pseudomonadota</taxon>
        <taxon>Gammaproteobacteria</taxon>
        <taxon>Alteromonadales</taxon>
        <taxon>Colwelliaceae</taxon>
        <taxon>Thalassotalea</taxon>
    </lineage>
</organism>
<dbReference type="Pfam" id="PF04463">
    <property type="entry name" value="2-thiour_desulf"/>
    <property type="match status" value="1"/>
</dbReference>
<evidence type="ECO:0000313" key="2">
    <source>
        <dbReference type="Proteomes" id="UP001301442"/>
    </source>
</evidence>
<name>A0ABZ0GKP2_9GAMM</name>
<accession>A0ABZ0GKP2</accession>
<evidence type="ECO:0000313" key="1">
    <source>
        <dbReference type="EMBL" id="WOH36304.1"/>
    </source>
</evidence>
<dbReference type="PANTHER" id="PTHR30087">
    <property type="entry name" value="INNER MEMBRANE PROTEIN"/>
    <property type="match status" value="1"/>
</dbReference>
<dbReference type="RefSeq" id="WP_348395118.1">
    <property type="nucleotide sequence ID" value="NZ_CP136600.1"/>
</dbReference>
<reference evidence="1 2" key="1">
    <citation type="submission" date="2023-09" db="EMBL/GenBank/DDBJ databases">
        <authorList>
            <person name="Qi X."/>
        </authorList>
    </citation>
    <scope>NUCLEOTIDE SEQUENCE [LARGE SCALE GENOMIC DNA]</scope>
    <source>
        <strain evidence="1 2">S1-1</strain>
    </source>
</reference>
<keyword evidence="2" id="KW-1185">Reference proteome</keyword>